<feature type="binding site" description="in other chain" evidence="6">
    <location>
        <position position="191"/>
    </location>
    <ligand>
        <name>dUMP</name>
        <dbReference type="ChEBI" id="CHEBI:246422"/>
        <note>ligand shared between dimeric partners</note>
    </ligand>
</feature>
<dbReference type="GO" id="GO:0004799">
    <property type="term" value="F:thymidylate synthase activity"/>
    <property type="evidence" value="ECO:0007669"/>
    <property type="project" value="UniProtKB-UniRule"/>
</dbReference>
<comment type="caution">
    <text evidence="9">The sequence shown here is derived from an EMBL/GenBank/DDBJ whole genome shotgun (WGS) entry which is preliminary data.</text>
</comment>
<dbReference type="AlphaFoldDB" id="A0A2S6IES2"/>
<feature type="binding site" evidence="6">
    <location>
        <position position="183"/>
    </location>
    <ligand>
        <name>(6R)-5,10-methylene-5,6,7,8-tetrahydrofolate</name>
        <dbReference type="ChEBI" id="CHEBI:15636"/>
    </ligand>
</feature>
<feature type="domain" description="Thymidylate synthase/dCMP hydroxymethylase" evidence="8">
    <location>
        <begin position="17"/>
        <end position="277"/>
    </location>
</feature>
<keyword evidence="4 6" id="KW-0808">Transferase</keyword>
<keyword evidence="5 6" id="KW-0545">Nucleotide biosynthesis</keyword>
<evidence type="ECO:0000259" key="8">
    <source>
        <dbReference type="Pfam" id="PF00303"/>
    </source>
</evidence>
<sequence length="277" mass="31537">MAVDTQHADPRQHVDTQYEDLLRHVLEHGTPKSDRTGTGTRSVFGHQMRFDLAGSFPLVTTKRVHFRSLALELLWFLRGDSNVAWLQERGVTIWDEWADADGDLGPVYGVQWRSWPTPGGGTVDQLSQVLDILRRDPDSRRMVVSAWNVADLDRMALAPCHALFQFHVAGGRLSCQLYQRSADLFLGVPFNIASYALLTRMVAQQVGLEPGEFVWTGGDCHIYDNHVEQVREQLSREVLPFPRLELRRAPSLFDYSYEDFEVLDYRHHPAIKAPVAV</sequence>
<dbReference type="InterPro" id="IPR045097">
    <property type="entry name" value="Thymidate_synth/dCMP_Mease"/>
</dbReference>
<comment type="catalytic activity">
    <reaction evidence="6">
        <text>dUMP + (6R)-5,10-methylene-5,6,7,8-tetrahydrofolate = 7,8-dihydrofolate + dTMP</text>
        <dbReference type="Rhea" id="RHEA:12104"/>
        <dbReference type="ChEBI" id="CHEBI:15636"/>
        <dbReference type="ChEBI" id="CHEBI:57451"/>
        <dbReference type="ChEBI" id="CHEBI:63528"/>
        <dbReference type="ChEBI" id="CHEBI:246422"/>
        <dbReference type="EC" id="2.1.1.45"/>
    </reaction>
</comment>
<dbReference type="FunFam" id="3.30.572.10:FF:000013">
    <property type="entry name" value="Thymidylate synthase"/>
    <property type="match status" value="1"/>
</dbReference>
<dbReference type="NCBIfam" id="NF002497">
    <property type="entry name" value="PRK01827.1-3"/>
    <property type="match status" value="1"/>
</dbReference>
<comment type="subcellular location">
    <subcellularLocation>
        <location evidence="6">Cytoplasm</location>
    </subcellularLocation>
</comment>
<dbReference type="InterPro" id="IPR036926">
    <property type="entry name" value="Thymidate_synth/dCMP_Mease_sf"/>
</dbReference>
<comment type="function">
    <text evidence="6">Catalyzes the reductive methylation of 2'-deoxyuridine-5'-monophosphate (dUMP) to 2'-deoxythymidine-5'-monophosphate (dTMP) while utilizing 5,10-methylenetetrahydrofolate (mTHF) as the methyl donor and reductant in the reaction, yielding dihydrofolate (DHF) as a by-product. This enzymatic reaction provides an intracellular de novo source of dTMP, an essential precursor for DNA biosynthesis.</text>
</comment>
<evidence type="ECO:0000256" key="1">
    <source>
        <dbReference type="ARBA" id="ARBA00011947"/>
    </source>
</evidence>
<comment type="subunit">
    <text evidence="6">Homodimer.</text>
</comment>
<dbReference type="GO" id="GO:0006231">
    <property type="term" value="P:dTMP biosynthetic process"/>
    <property type="evidence" value="ECO:0007669"/>
    <property type="project" value="UniProtKB-UniRule"/>
</dbReference>
<dbReference type="GO" id="GO:0005829">
    <property type="term" value="C:cytosol"/>
    <property type="evidence" value="ECO:0007669"/>
    <property type="project" value="TreeGrafter"/>
</dbReference>
<feature type="binding site" description="in other chain" evidence="6">
    <location>
        <begin position="180"/>
        <end position="183"/>
    </location>
    <ligand>
        <name>dUMP</name>
        <dbReference type="ChEBI" id="CHEBI:246422"/>
        <note>ligand shared between dimeric partners</note>
    </ligand>
</feature>
<evidence type="ECO:0000256" key="2">
    <source>
        <dbReference type="ARBA" id="ARBA00022490"/>
    </source>
</evidence>
<keyword evidence="3 6" id="KW-0489">Methyltransferase</keyword>
<dbReference type="PANTHER" id="PTHR11548:SF9">
    <property type="entry name" value="THYMIDYLATE SYNTHASE"/>
    <property type="match status" value="1"/>
</dbReference>
<dbReference type="GO" id="GO:0032259">
    <property type="term" value="P:methylation"/>
    <property type="evidence" value="ECO:0007669"/>
    <property type="project" value="UniProtKB-KW"/>
</dbReference>
<evidence type="ECO:0000256" key="5">
    <source>
        <dbReference type="ARBA" id="ARBA00022727"/>
    </source>
</evidence>
<accession>A0A2S6IES2</accession>
<dbReference type="InterPro" id="IPR023451">
    <property type="entry name" value="Thymidate_synth/dCMP_Mease_dom"/>
</dbReference>
<dbReference type="NCBIfam" id="TIGR03284">
    <property type="entry name" value="thym_sym"/>
    <property type="match status" value="2"/>
</dbReference>
<feature type="active site" evidence="7">
    <location>
        <position position="160"/>
    </location>
</feature>
<dbReference type="HAMAP" id="MF_00008">
    <property type="entry name" value="Thymidy_synth_bact"/>
    <property type="match status" value="1"/>
</dbReference>
<comment type="pathway">
    <text evidence="6">Pyrimidine metabolism; dTTP biosynthesis.</text>
</comment>
<organism evidence="9 10">
    <name type="scientific">Kineococcus xinjiangensis</name>
    <dbReference type="NCBI Taxonomy" id="512762"/>
    <lineage>
        <taxon>Bacteria</taxon>
        <taxon>Bacillati</taxon>
        <taxon>Actinomycetota</taxon>
        <taxon>Actinomycetes</taxon>
        <taxon>Kineosporiales</taxon>
        <taxon>Kineosporiaceae</taxon>
        <taxon>Kineococcus</taxon>
    </lineage>
</organism>
<evidence type="ECO:0000256" key="4">
    <source>
        <dbReference type="ARBA" id="ARBA00022679"/>
    </source>
</evidence>
<dbReference type="EMBL" id="PTJD01000013">
    <property type="protein sequence ID" value="PPK92686.1"/>
    <property type="molecule type" value="Genomic_DNA"/>
</dbReference>
<dbReference type="PROSITE" id="PS00091">
    <property type="entry name" value="THYMIDYLATE_SYNTHASE"/>
    <property type="match status" value="1"/>
</dbReference>
<comment type="similarity">
    <text evidence="6">Belongs to the thymidylate synthase family. Bacterial-type ThyA subfamily.</text>
</comment>
<feature type="binding site" evidence="6">
    <location>
        <begin position="140"/>
        <end position="141"/>
    </location>
    <ligand>
        <name>dUMP</name>
        <dbReference type="ChEBI" id="CHEBI:246422"/>
        <note>ligand shared between dimeric partners</note>
    </ligand>
</feature>
<feature type="binding site" description="in other chain" evidence="6">
    <location>
        <begin position="221"/>
        <end position="223"/>
    </location>
    <ligand>
        <name>dUMP</name>
        <dbReference type="ChEBI" id="CHEBI:246422"/>
        <note>ligand shared between dimeric partners</note>
    </ligand>
</feature>
<feature type="binding site" evidence="6">
    <location>
        <position position="65"/>
    </location>
    <ligand>
        <name>(6R)-5,10-methylene-5,6,7,8-tetrahydrofolate</name>
        <dbReference type="ChEBI" id="CHEBI:15636"/>
    </ligand>
</feature>
<keyword evidence="10" id="KW-1185">Reference proteome</keyword>
<reference evidence="9 10" key="1">
    <citation type="submission" date="2018-02" db="EMBL/GenBank/DDBJ databases">
        <title>Genomic Encyclopedia of Archaeal and Bacterial Type Strains, Phase II (KMG-II): from individual species to whole genera.</title>
        <authorList>
            <person name="Goeker M."/>
        </authorList>
    </citation>
    <scope>NUCLEOTIDE SEQUENCE [LARGE SCALE GENOMIC DNA]</scope>
    <source>
        <strain evidence="9 10">DSM 22857</strain>
    </source>
</reference>
<evidence type="ECO:0000256" key="3">
    <source>
        <dbReference type="ARBA" id="ARBA00022603"/>
    </source>
</evidence>
<dbReference type="UniPathway" id="UPA00575"/>
<feature type="binding site" description="in other chain" evidence="6">
    <location>
        <position position="35"/>
    </location>
    <ligand>
        <name>dUMP</name>
        <dbReference type="ChEBI" id="CHEBI:246422"/>
        <note>ligand shared between dimeric partners</note>
    </ligand>
</feature>
<name>A0A2S6IES2_9ACTN</name>
<dbReference type="EC" id="2.1.1.45" evidence="1 6"/>
<dbReference type="Pfam" id="PF00303">
    <property type="entry name" value="Thymidylat_synt"/>
    <property type="match status" value="1"/>
</dbReference>
<feature type="active site" description="Nucleophile" evidence="6">
    <location>
        <position position="160"/>
    </location>
</feature>
<dbReference type="GO" id="GO:0006235">
    <property type="term" value="P:dTTP biosynthetic process"/>
    <property type="evidence" value="ECO:0007669"/>
    <property type="project" value="UniProtKB-UniRule"/>
</dbReference>
<gene>
    <name evidence="6" type="primary">thyA</name>
    <name evidence="9" type="ORF">CLV92_113115</name>
</gene>
<dbReference type="Gene3D" id="3.30.572.10">
    <property type="entry name" value="Thymidylate synthase/dCMP hydroxymethylase domain"/>
    <property type="match status" value="1"/>
</dbReference>
<evidence type="ECO:0000256" key="6">
    <source>
        <dbReference type="HAMAP-Rule" id="MF_00008"/>
    </source>
</evidence>
<dbReference type="InterPro" id="IPR000398">
    <property type="entry name" value="Thymidylate_synthase"/>
</dbReference>
<evidence type="ECO:0000313" key="9">
    <source>
        <dbReference type="EMBL" id="PPK92686.1"/>
    </source>
</evidence>
<evidence type="ECO:0000256" key="7">
    <source>
        <dbReference type="PROSITE-ProRule" id="PRU10016"/>
    </source>
</evidence>
<dbReference type="PANTHER" id="PTHR11548">
    <property type="entry name" value="THYMIDYLATE SYNTHASE 1"/>
    <property type="match status" value="1"/>
</dbReference>
<keyword evidence="2 6" id="KW-0963">Cytoplasm</keyword>
<dbReference type="NCBIfam" id="NF002499">
    <property type="entry name" value="PRK01827.1-5"/>
    <property type="match status" value="1"/>
</dbReference>
<dbReference type="CDD" id="cd00351">
    <property type="entry name" value="TS_Pyrimidine_HMase"/>
    <property type="match status" value="1"/>
</dbReference>
<evidence type="ECO:0000313" key="10">
    <source>
        <dbReference type="Proteomes" id="UP000239485"/>
    </source>
</evidence>
<feature type="binding site" evidence="6">
    <location>
        <position position="276"/>
    </location>
    <ligand>
        <name>(6R)-5,10-methylene-5,6,7,8-tetrahydrofolate</name>
        <dbReference type="ChEBI" id="CHEBI:15636"/>
    </ligand>
</feature>
<dbReference type="SUPFAM" id="SSF55831">
    <property type="entry name" value="Thymidylate synthase/dCMP hydroxymethylase"/>
    <property type="match status" value="1"/>
</dbReference>
<dbReference type="InterPro" id="IPR020940">
    <property type="entry name" value="Thymidylate_synthase_AS"/>
</dbReference>
<proteinExistence type="inferred from homology"/>
<dbReference type="PRINTS" id="PR00108">
    <property type="entry name" value="THYMDSNTHASE"/>
</dbReference>
<protein>
    <recommendedName>
        <fullName evidence="1 6">Thymidylate synthase</fullName>
        <shortName evidence="6">TS</shortName>
        <shortName evidence="6">TSase</shortName>
        <ecNumber evidence="1 6">2.1.1.45</ecNumber>
    </recommendedName>
</protein>
<dbReference type="Proteomes" id="UP000239485">
    <property type="component" value="Unassembled WGS sequence"/>
</dbReference>